<keyword evidence="1" id="KW-0732">Signal</keyword>
<dbReference type="OrthoDB" id="6152285at2759"/>
<evidence type="ECO:0000313" key="2">
    <source>
        <dbReference type="EMBL" id="RUS78976.1"/>
    </source>
</evidence>
<evidence type="ECO:0000313" key="3">
    <source>
        <dbReference type="Proteomes" id="UP000271974"/>
    </source>
</evidence>
<dbReference type="EMBL" id="RQTK01000479">
    <property type="protein sequence ID" value="RUS78976.1"/>
    <property type="molecule type" value="Genomic_DNA"/>
</dbReference>
<proteinExistence type="predicted"/>
<reference evidence="2 3" key="1">
    <citation type="submission" date="2019-01" db="EMBL/GenBank/DDBJ databases">
        <title>A draft genome assembly of the solar-powered sea slug Elysia chlorotica.</title>
        <authorList>
            <person name="Cai H."/>
            <person name="Li Q."/>
            <person name="Fang X."/>
            <person name="Li J."/>
            <person name="Curtis N.E."/>
            <person name="Altenburger A."/>
            <person name="Shibata T."/>
            <person name="Feng M."/>
            <person name="Maeda T."/>
            <person name="Schwartz J.A."/>
            <person name="Shigenobu S."/>
            <person name="Lundholm N."/>
            <person name="Nishiyama T."/>
            <person name="Yang H."/>
            <person name="Hasebe M."/>
            <person name="Li S."/>
            <person name="Pierce S.K."/>
            <person name="Wang J."/>
        </authorList>
    </citation>
    <scope>NUCLEOTIDE SEQUENCE [LARGE SCALE GENOMIC DNA]</scope>
    <source>
        <strain evidence="2">EC2010</strain>
        <tissue evidence="2">Whole organism of an adult</tissue>
    </source>
</reference>
<dbReference type="Gene3D" id="2.60.120.260">
    <property type="entry name" value="Galactose-binding domain-like"/>
    <property type="match status" value="1"/>
</dbReference>
<sequence length="271" mass="29527">MLSTNVLFNLIFLLMGISQNSCQAETCSSGWFGPACQYQCHCAGSAPCDKVDGSCSSGCHHDWFGPACQYALVSVRSEPWDAWLTDSDDATCSSGKSTSVTVTLDTPVPLSWLRLVVNHTDYLNSTYVNYLTVGDSLTHGHETRRCPNAYSAKVDNLILDIDCATTDLVQSVTLEGSGLLGMCSLYISGGRNVALRESTSQSSKYNGEGGHKFWTSDLAVDGRIDIPNDTEFQSRTCTHTAVGSPGSWTLVFSKPVYVTSFLIFNRRHGKW</sequence>
<feature type="signal peptide" evidence="1">
    <location>
        <begin position="1"/>
        <end position="24"/>
    </location>
</feature>
<protein>
    <recommendedName>
        <fullName evidence="4">EGF-like domain-containing protein</fullName>
    </recommendedName>
</protein>
<dbReference type="Gene3D" id="2.170.300.10">
    <property type="entry name" value="Tie2 ligand-binding domain superfamily"/>
    <property type="match status" value="1"/>
</dbReference>
<dbReference type="Proteomes" id="UP000271974">
    <property type="component" value="Unassembled WGS sequence"/>
</dbReference>
<organism evidence="2 3">
    <name type="scientific">Elysia chlorotica</name>
    <name type="common">Eastern emerald elysia</name>
    <name type="synonym">Sea slug</name>
    <dbReference type="NCBI Taxonomy" id="188477"/>
    <lineage>
        <taxon>Eukaryota</taxon>
        <taxon>Metazoa</taxon>
        <taxon>Spiralia</taxon>
        <taxon>Lophotrochozoa</taxon>
        <taxon>Mollusca</taxon>
        <taxon>Gastropoda</taxon>
        <taxon>Heterobranchia</taxon>
        <taxon>Euthyneura</taxon>
        <taxon>Panpulmonata</taxon>
        <taxon>Sacoglossa</taxon>
        <taxon>Placobranchoidea</taxon>
        <taxon>Plakobranchidae</taxon>
        <taxon>Elysia</taxon>
    </lineage>
</organism>
<gene>
    <name evidence="2" type="ORF">EGW08_013278</name>
</gene>
<evidence type="ECO:0000256" key="1">
    <source>
        <dbReference type="SAM" id="SignalP"/>
    </source>
</evidence>
<accession>A0A433TBP9</accession>
<keyword evidence="3" id="KW-1185">Reference proteome</keyword>
<dbReference type="AlphaFoldDB" id="A0A433TBP9"/>
<evidence type="ECO:0008006" key="4">
    <source>
        <dbReference type="Google" id="ProtNLM"/>
    </source>
</evidence>
<dbReference type="InterPro" id="IPR008979">
    <property type="entry name" value="Galactose-bd-like_sf"/>
</dbReference>
<name>A0A433TBP9_ELYCH</name>
<comment type="caution">
    <text evidence="2">The sequence shown here is derived from an EMBL/GenBank/DDBJ whole genome shotgun (WGS) entry which is preliminary data.</text>
</comment>
<dbReference type="SUPFAM" id="SSF49785">
    <property type="entry name" value="Galactose-binding domain-like"/>
    <property type="match status" value="1"/>
</dbReference>
<feature type="chain" id="PRO_5019447857" description="EGF-like domain-containing protein" evidence="1">
    <location>
        <begin position="25"/>
        <end position="271"/>
    </location>
</feature>